<sequence>MTDFDYKALDRLRADMSRIASTLPPDVLDNYNRDFDVTYAHDSTQIEGNTLSLVETKVLLEDGISIGGKKLREVYEVTNHDRAFTYVRQLIREGRPLDEELVKDIHEILMQNIMQGGIYRSHAVRIIGASHRPPEPYDMLQQIKFFFADMPTNRDRMHPVEFAAWTHAEFVRIHPFADGNGRTSRMIMNYQLMAGGFLPISIKAENQAPYYTALDQYATERNLVPFLTQVYDHEKAALLDFIASYGEGAAHVTH</sequence>
<proteinExistence type="predicted"/>
<dbReference type="Pfam" id="PF02661">
    <property type="entry name" value="Fic"/>
    <property type="match status" value="1"/>
</dbReference>
<dbReference type="InterPro" id="IPR036597">
    <property type="entry name" value="Fido-like_dom_sf"/>
</dbReference>
<dbReference type="Proteomes" id="UP000095546">
    <property type="component" value="Unassembled WGS sequence"/>
</dbReference>
<organism evidence="5 6">
    <name type="scientific">Mitsuokella jalaludinii</name>
    <dbReference type="NCBI Taxonomy" id="187979"/>
    <lineage>
        <taxon>Bacteria</taxon>
        <taxon>Bacillati</taxon>
        <taxon>Bacillota</taxon>
        <taxon>Negativicutes</taxon>
        <taxon>Selenomonadales</taxon>
        <taxon>Selenomonadaceae</taxon>
        <taxon>Mitsuokella</taxon>
    </lineage>
</organism>
<keyword evidence="5" id="KW-0132">Cell division</keyword>
<evidence type="ECO:0000313" key="5">
    <source>
        <dbReference type="EMBL" id="CUN35241.1"/>
    </source>
</evidence>
<keyword evidence="5" id="KW-0131">Cell cycle</keyword>
<feature type="site" description="Important for autoinhibition of adenylyltransferase activity" evidence="3">
    <location>
        <position position="47"/>
    </location>
</feature>
<reference evidence="5 6" key="1">
    <citation type="submission" date="2015-09" db="EMBL/GenBank/DDBJ databases">
        <authorList>
            <consortium name="Pathogen Informatics"/>
        </authorList>
    </citation>
    <scope>NUCLEOTIDE SEQUENCE [LARGE SCALE GENOMIC DNA]</scope>
    <source>
        <strain evidence="5 6">2789STDY5608828</strain>
    </source>
</reference>
<dbReference type="Gene3D" id="1.10.3290.10">
    <property type="entry name" value="Fido-like domain"/>
    <property type="match status" value="1"/>
</dbReference>
<protein>
    <submittedName>
        <fullName evidence="5">Protein involved in cell division</fullName>
    </submittedName>
</protein>
<feature type="binding site" evidence="2">
    <location>
        <begin position="210"/>
        <end position="211"/>
    </location>
    <ligand>
        <name>ATP</name>
        <dbReference type="ChEBI" id="CHEBI:30616"/>
    </ligand>
</feature>
<dbReference type="eggNOG" id="COG3177">
    <property type="taxonomic scope" value="Bacteria"/>
</dbReference>
<evidence type="ECO:0000256" key="2">
    <source>
        <dbReference type="PIRSR" id="PIRSR640198-2"/>
    </source>
</evidence>
<evidence type="ECO:0000313" key="6">
    <source>
        <dbReference type="Proteomes" id="UP000095546"/>
    </source>
</evidence>
<dbReference type="GO" id="GO:0051301">
    <property type="term" value="P:cell division"/>
    <property type="evidence" value="ECO:0007669"/>
    <property type="project" value="UniProtKB-KW"/>
</dbReference>
<gene>
    <name evidence="5" type="ORF">ERS852385_00090</name>
</gene>
<dbReference type="EMBL" id="CYYU01000001">
    <property type="protein sequence ID" value="CUN35241.1"/>
    <property type="molecule type" value="Genomic_DNA"/>
</dbReference>
<dbReference type="PANTHER" id="PTHR13504">
    <property type="entry name" value="FIDO DOMAIN-CONTAINING PROTEIN DDB_G0283145"/>
    <property type="match status" value="1"/>
</dbReference>
<keyword evidence="2" id="KW-0067">ATP-binding</keyword>
<dbReference type="SUPFAM" id="SSF140931">
    <property type="entry name" value="Fic-like"/>
    <property type="match status" value="1"/>
</dbReference>
<dbReference type="GO" id="GO:0005524">
    <property type="term" value="F:ATP binding"/>
    <property type="evidence" value="ECO:0007669"/>
    <property type="project" value="UniProtKB-KW"/>
</dbReference>
<dbReference type="AlphaFoldDB" id="A0A173W713"/>
<dbReference type="PANTHER" id="PTHR13504:SF38">
    <property type="entry name" value="FIDO DOMAIN-CONTAINING PROTEIN"/>
    <property type="match status" value="1"/>
</dbReference>
<feature type="binding site" evidence="2">
    <location>
        <begin position="178"/>
        <end position="185"/>
    </location>
    <ligand>
        <name>ATP</name>
        <dbReference type="ChEBI" id="CHEBI:30616"/>
    </ligand>
</feature>
<evidence type="ECO:0000259" key="4">
    <source>
        <dbReference type="PROSITE" id="PS51459"/>
    </source>
</evidence>
<evidence type="ECO:0000256" key="3">
    <source>
        <dbReference type="PIRSR" id="PIRSR640198-3"/>
    </source>
</evidence>
<dbReference type="RefSeq" id="WP_055159915.1">
    <property type="nucleotide sequence ID" value="NZ_CABIWZ010000001.1"/>
</dbReference>
<evidence type="ECO:0000256" key="1">
    <source>
        <dbReference type="PIRSR" id="PIRSR640198-1"/>
    </source>
</evidence>
<feature type="domain" description="Fido" evidence="4">
    <location>
        <begin position="97"/>
        <end position="232"/>
    </location>
</feature>
<dbReference type="InterPro" id="IPR003812">
    <property type="entry name" value="Fido"/>
</dbReference>
<name>A0A173W713_9FIRM</name>
<feature type="active site" evidence="1">
    <location>
        <position position="174"/>
    </location>
</feature>
<keyword evidence="2" id="KW-0547">Nucleotide-binding</keyword>
<dbReference type="STRING" id="187979.ERS852385_00090"/>
<keyword evidence="6" id="KW-1185">Reference proteome</keyword>
<dbReference type="InterPro" id="IPR040198">
    <property type="entry name" value="Fido_containing"/>
</dbReference>
<accession>A0A173W713</accession>
<dbReference type="PROSITE" id="PS51459">
    <property type="entry name" value="FIDO"/>
    <property type="match status" value="1"/>
</dbReference>